<dbReference type="EMBL" id="AQQV01000002">
    <property type="protein sequence ID" value="ORE86884.1"/>
    <property type="molecule type" value="Genomic_DNA"/>
</dbReference>
<reference evidence="2 3" key="1">
    <citation type="submission" date="2013-04" db="EMBL/GenBank/DDBJ databases">
        <title>Oceanococcus atlanticus 22II-S10r2 Genome Sequencing.</title>
        <authorList>
            <person name="Lai Q."/>
            <person name="Li G."/>
            <person name="Shao Z."/>
        </authorList>
    </citation>
    <scope>NUCLEOTIDE SEQUENCE [LARGE SCALE GENOMIC DNA]</scope>
    <source>
        <strain evidence="2 3">22II-S10r2</strain>
    </source>
</reference>
<name>A0A1Y1SDV6_9GAMM</name>
<accession>A0A1Y1SDV6</accession>
<gene>
    <name evidence="2" type="ORF">ATO7_07592</name>
</gene>
<proteinExistence type="predicted"/>
<dbReference type="STRING" id="1317117.ATO7_07592"/>
<protein>
    <submittedName>
        <fullName evidence="2">Ferredoxin</fullName>
    </submittedName>
</protein>
<organism evidence="2 3">
    <name type="scientific">Oceanococcus atlanticus</name>
    <dbReference type="NCBI Taxonomy" id="1317117"/>
    <lineage>
        <taxon>Bacteria</taxon>
        <taxon>Pseudomonadati</taxon>
        <taxon>Pseudomonadota</taxon>
        <taxon>Gammaproteobacteria</taxon>
        <taxon>Chromatiales</taxon>
        <taxon>Oceanococcaceae</taxon>
        <taxon>Oceanococcus</taxon>
    </lineage>
</organism>
<dbReference type="Proteomes" id="UP000192342">
    <property type="component" value="Unassembled WGS sequence"/>
</dbReference>
<feature type="region of interest" description="Disordered" evidence="1">
    <location>
        <begin position="80"/>
        <end position="100"/>
    </location>
</feature>
<keyword evidence="3" id="KW-1185">Reference proteome</keyword>
<evidence type="ECO:0000313" key="3">
    <source>
        <dbReference type="Proteomes" id="UP000192342"/>
    </source>
</evidence>
<feature type="compositionally biased region" description="Pro residues" evidence="1">
    <location>
        <begin position="88"/>
        <end position="100"/>
    </location>
</feature>
<dbReference type="AlphaFoldDB" id="A0A1Y1SDV6"/>
<evidence type="ECO:0000256" key="1">
    <source>
        <dbReference type="SAM" id="MobiDB-lite"/>
    </source>
</evidence>
<sequence>MPVELTQVLTPHLRVMRGTERKPARCIALQGEVGVAVSCSIHPRRASVCREYPPSFEDGLHNPRCDEARQAHGMAALTPADWSGFEPDAPPPVLTPPRAA</sequence>
<comment type="caution">
    <text evidence="2">The sequence shown here is derived from an EMBL/GenBank/DDBJ whole genome shotgun (WGS) entry which is preliminary data.</text>
</comment>
<evidence type="ECO:0000313" key="2">
    <source>
        <dbReference type="EMBL" id="ORE86884.1"/>
    </source>
</evidence>